<evidence type="ECO:0000313" key="3">
    <source>
        <dbReference type="Proteomes" id="UP001499854"/>
    </source>
</evidence>
<feature type="compositionally biased region" description="Basic and acidic residues" evidence="1">
    <location>
        <begin position="27"/>
        <end position="38"/>
    </location>
</feature>
<proteinExistence type="predicted"/>
<gene>
    <name evidence="2" type="ORF">GCM10009838_30980</name>
</gene>
<reference evidence="3" key="1">
    <citation type="journal article" date="2019" name="Int. J. Syst. Evol. Microbiol.">
        <title>The Global Catalogue of Microorganisms (GCM) 10K type strain sequencing project: providing services to taxonomists for standard genome sequencing and annotation.</title>
        <authorList>
            <consortium name="The Broad Institute Genomics Platform"/>
            <consortium name="The Broad Institute Genome Sequencing Center for Infectious Disease"/>
            <person name="Wu L."/>
            <person name="Ma J."/>
        </authorList>
    </citation>
    <scope>NUCLEOTIDE SEQUENCE [LARGE SCALE GENOMIC DNA]</scope>
    <source>
        <strain evidence="3">JCM 16013</strain>
    </source>
</reference>
<sequence length="110" mass="11459">MTSDAAWSACAADQDDLIGVPGSGADGRVDLREDRLGEPRGVGPGPAGQAEQTGGTGRQAARVQRFGDRTPGRRADQGAVHQDQKGCVRHGVIVSRCSRSKLRALVRPAA</sequence>
<feature type="compositionally biased region" description="Basic and acidic residues" evidence="1">
    <location>
        <begin position="65"/>
        <end position="83"/>
    </location>
</feature>
<accession>A0ABP5CW47</accession>
<comment type="caution">
    <text evidence="2">The sequence shown here is derived from an EMBL/GenBank/DDBJ whole genome shotgun (WGS) entry which is preliminary data.</text>
</comment>
<evidence type="ECO:0000313" key="2">
    <source>
        <dbReference type="EMBL" id="GAA1969961.1"/>
    </source>
</evidence>
<name>A0ABP5CW47_9ACTN</name>
<protein>
    <submittedName>
        <fullName evidence="2">Uncharacterized protein</fullName>
    </submittedName>
</protein>
<organism evidence="2 3">
    <name type="scientific">Catenulispora subtropica</name>
    <dbReference type="NCBI Taxonomy" id="450798"/>
    <lineage>
        <taxon>Bacteria</taxon>
        <taxon>Bacillati</taxon>
        <taxon>Actinomycetota</taxon>
        <taxon>Actinomycetes</taxon>
        <taxon>Catenulisporales</taxon>
        <taxon>Catenulisporaceae</taxon>
        <taxon>Catenulispora</taxon>
    </lineage>
</organism>
<evidence type="ECO:0000256" key="1">
    <source>
        <dbReference type="SAM" id="MobiDB-lite"/>
    </source>
</evidence>
<keyword evidence="3" id="KW-1185">Reference proteome</keyword>
<dbReference type="Proteomes" id="UP001499854">
    <property type="component" value="Unassembled WGS sequence"/>
</dbReference>
<dbReference type="EMBL" id="BAAAQM010000015">
    <property type="protein sequence ID" value="GAA1969961.1"/>
    <property type="molecule type" value="Genomic_DNA"/>
</dbReference>
<feature type="region of interest" description="Disordered" evidence="1">
    <location>
        <begin position="1"/>
        <end position="83"/>
    </location>
</feature>